<comment type="caution">
    <text evidence="11">The sequence shown here is derived from an EMBL/GenBank/DDBJ whole genome shotgun (WGS) entry which is preliminary data.</text>
</comment>
<sequence>MTYKEGKSNAIMYYFCLYLFKMEIAINNLSDLPSVAAQLLTFAGENKIFIFDGDMGAGKTTFIKTFCQVLGVHDVVSSPTYSIVNEYDSANGPVYHFDFYRIKDIQEAFDLGYEEYFYGGGICLIEWPERVAELLPDHLIKTEINIVDESRRVFNFSKV</sequence>
<dbReference type="GO" id="GO:0005737">
    <property type="term" value="C:cytoplasm"/>
    <property type="evidence" value="ECO:0007669"/>
    <property type="project" value="UniProtKB-SubCell"/>
</dbReference>
<dbReference type="NCBIfam" id="TIGR00150">
    <property type="entry name" value="T6A_YjeE"/>
    <property type="match status" value="1"/>
</dbReference>
<dbReference type="EMBL" id="SLWO01000003">
    <property type="protein sequence ID" value="TCO26921.1"/>
    <property type="molecule type" value="Genomic_DNA"/>
</dbReference>
<dbReference type="Pfam" id="PF02367">
    <property type="entry name" value="TsaE"/>
    <property type="match status" value="1"/>
</dbReference>
<evidence type="ECO:0000256" key="4">
    <source>
        <dbReference type="ARBA" id="ARBA00022490"/>
    </source>
</evidence>
<dbReference type="SUPFAM" id="SSF52540">
    <property type="entry name" value="P-loop containing nucleoside triphosphate hydrolases"/>
    <property type="match status" value="1"/>
</dbReference>
<evidence type="ECO:0000256" key="5">
    <source>
        <dbReference type="ARBA" id="ARBA00022694"/>
    </source>
</evidence>
<keyword evidence="9" id="KW-0460">Magnesium</keyword>
<name>A0A4R2HER7_9SPHI</name>
<dbReference type="RefSeq" id="WP_229676811.1">
    <property type="nucleotide sequence ID" value="NZ_BMJO01000004.1"/>
</dbReference>
<evidence type="ECO:0000313" key="12">
    <source>
        <dbReference type="Proteomes" id="UP000295684"/>
    </source>
</evidence>
<keyword evidence="8" id="KW-0067">ATP-binding</keyword>
<evidence type="ECO:0000256" key="3">
    <source>
        <dbReference type="ARBA" id="ARBA00019010"/>
    </source>
</evidence>
<dbReference type="PANTHER" id="PTHR33540">
    <property type="entry name" value="TRNA THREONYLCARBAMOYLADENOSINE BIOSYNTHESIS PROTEIN TSAE"/>
    <property type="match status" value="1"/>
</dbReference>
<dbReference type="GO" id="GO:0002949">
    <property type="term" value="P:tRNA threonylcarbamoyladenosine modification"/>
    <property type="evidence" value="ECO:0007669"/>
    <property type="project" value="InterPro"/>
</dbReference>
<dbReference type="GO" id="GO:0005524">
    <property type="term" value="F:ATP binding"/>
    <property type="evidence" value="ECO:0007669"/>
    <property type="project" value="UniProtKB-KW"/>
</dbReference>
<dbReference type="Proteomes" id="UP000295684">
    <property type="component" value="Unassembled WGS sequence"/>
</dbReference>
<comment type="similarity">
    <text evidence="2">Belongs to the TsaE family.</text>
</comment>
<keyword evidence="5" id="KW-0819">tRNA processing</keyword>
<evidence type="ECO:0000256" key="1">
    <source>
        <dbReference type="ARBA" id="ARBA00004496"/>
    </source>
</evidence>
<reference evidence="11 12" key="1">
    <citation type="submission" date="2019-03" db="EMBL/GenBank/DDBJ databases">
        <title>Genomic Encyclopedia of Type Strains, Phase IV (KMG-IV): sequencing the most valuable type-strain genomes for metagenomic binning, comparative biology and taxonomic classification.</title>
        <authorList>
            <person name="Goeker M."/>
        </authorList>
    </citation>
    <scope>NUCLEOTIDE SEQUENCE [LARGE SCALE GENOMIC DNA]</scope>
    <source>
        <strain evidence="11 12">DSM 103236</strain>
    </source>
</reference>
<dbReference type="AlphaFoldDB" id="A0A4R2HER7"/>
<evidence type="ECO:0000256" key="7">
    <source>
        <dbReference type="ARBA" id="ARBA00022741"/>
    </source>
</evidence>
<dbReference type="Gene3D" id="3.40.50.300">
    <property type="entry name" value="P-loop containing nucleotide triphosphate hydrolases"/>
    <property type="match status" value="1"/>
</dbReference>
<evidence type="ECO:0000256" key="6">
    <source>
        <dbReference type="ARBA" id="ARBA00022723"/>
    </source>
</evidence>
<dbReference type="PANTHER" id="PTHR33540:SF2">
    <property type="entry name" value="TRNA THREONYLCARBAMOYLADENOSINE BIOSYNTHESIS PROTEIN TSAE"/>
    <property type="match status" value="1"/>
</dbReference>
<evidence type="ECO:0000313" key="11">
    <source>
        <dbReference type="EMBL" id="TCO26921.1"/>
    </source>
</evidence>
<proteinExistence type="inferred from homology"/>
<evidence type="ECO:0000256" key="2">
    <source>
        <dbReference type="ARBA" id="ARBA00007599"/>
    </source>
</evidence>
<accession>A0A4R2HER7</accession>
<dbReference type="GO" id="GO:0046872">
    <property type="term" value="F:metal ion binding"/>
    <property type="evidence" value="ECO:0007669"/>
    <property type="project" value="UniProtKB-KW"/>
</dbReference>
<evidence type="ECO:0000256" key="9">
    <source>
        <dbReference type="ARBA" id="ARBA00022842"/>
    </source>
</evidence>
<dbReference type="InterPro" id="IPR003442">
    <property type="entry name" value="T6A_TsaE"/>
</dbReference>
<organism evidence="11 12">
    <name type="scientific">Pedobacter psychrotolerans</name>
    <dbReference type="NCBI Taxonomy" id="1843235"/>
    <lineage>
        <taxon>Bacteria</taxon>
        <taxon>Pseudomonadati</taxon>
        <taxon>Bacteroidota</taxon>
        <taxon>Sphingobacteriia</taxon>
        <taxon>Sphingobacteriales</taxon>
        <taxon>Sphingobacteriaceae</taxon>
        <taxon>Pedobacter</taxon>
    </lineage>
</organism>
<gene>
    <name evidence="11" type="ORF">EV200_103253</name>
</gene>
<evidence type="ECO:0000256" key="8">
    <source>
        <dbReference type="ARBA" id="ARBA00022840"/>
    </source>
</evidence>
<dbReference type="InterPro" id="IPR027417">
    <property type="entry name" value="P-loop_NTPase"/>
</dbReference>
<keyword evidence="6" id="KW-0479">Metal-binding</keyword>
<protein>
    <recommendedName>
        <fullName evidence="3">tRNA threonylcarbamoyladenosine biosynthesis protein TsaE</fullName>
    </recommendedName>
    <alternativeName>
        <fullName evidence="10">t(6)A37 threonylcarbamoyladenosine biosynthesis protein TsaE</fullName>
    </alternativeName>
</protein>
<keyword evidence="7" id="KW-0547">Nucleotide-binding</keyword>
<keyword evidence="4" id="KW-0963">Cytoplasm</keyword>
<evidence type="ECO:0000256" key="10">
    <source>
        <dbReference type="ARBA" id="ARBA00032441"/>
    </source>
</evidence>
<comment type="subcellular location">
    <subcellularLocation>
        <location evidence="1">Cytoplasm</location>
    </subcellularLocation>
</comment>